<dbReference type="AlphaFoldDB" id="A0A438J8H4"/>
<dbReference type="EMBL" id="QGNW01000057">
    <property type="protein sequence ID" value="RVX05265.1"/>
    <property type="molecule type" value="Genomic_DNA"/>
</dbReference>
<reference evidence="1 2" key="1">
    <citation type="journal article" date="2018" name="PLoS Genet.">
        <title>Population sequencing reveals clonal diversity and ancestral inbreeding in the grapevine cultivar Chardonnay.</title>
        <authorList>
            <person name="Roach M.J."/>
            <person name="Johnson D.L."/>
            <person name="Bohlmann J."/>
            <person name="van Vuuren H.J."/>
            <person name="Jones S.J."/>
            <person name="Pretorius I.S."/>
            <person name="Schmidt S.A."/>
            <person name="Borneman A.R."/>
        </authorList>
    </citation>
    <scope>NUCLEOTIDE SEQUENCE [LARGE SCALE GENOMIC DNA]</scope>
    <source>
        <strain evidence="2">cv. Chardonnay</strain>
        <tissue evidence="1">Leaf</tissue>
    </source>
</reference>
<name>A0A438J8H4_VITVI</name>
<proteinExistence type="predicted"/>
<dbReference type="Proteomes" id="UP000288805">
    <property type="component" value="Unassembled WGS sequence"/>
</dbReference>
<gene>
    <name evidence="1" type="ORF">CK203_020268</name>
</gene>
<accession>A0A438J8H4</accession>
<evidence type="ECO:0000313" key="1">
    <source>
        <dbReference type="EMBL" id="RVX05265.1"/>
    </source>
</evidence>
<comment type="caution">
    <text evidence="1">The sequence shown here is derived from an EMBL/GenBank/DDBJ whole genome shotgun (WGS) entry which is preliminary data.</text>
</comment>
<protein>
    <submittedName>
        <fullName evidence="1">Uncharacterized protein</fullName>
    </submittedName>
</protein>
<organism evidence="1 2">
    <name type="scientific">Vitis vinifera</name>
    <name type="common">Grape</name>
    <dbReference type="NCBI Taxonomy" id="29760"/>
    <lineage>
        <taxon>Eukaryota</taxon>
        <taxon>Viridiplantae</taxon>
        <taxon>Streptophyta</taxon>
        <taxon>Embryophyta</taxon>
        <taxon>Tracheophyta</taxon>
        <taxon>Spermatophyta</taxon>
        <taxon>Magnoliopsida</taxon>
        <taxon>eudicotyledons</taxon>
        <taxon>Gunneridae</taxon>
        <taxon>Pentapetalae</taxon>
        <taxon>rosids</taxon>
        <taxon>Vitales</taxon>
        <taxon>Vitaceae</taxon>
        <taxon>Viteae</taxon>
        <taxon>Vitis</taxon>
    </lineage>
</organism>
<evidence type="ECO:0000313" key="2">
    <source>
        <dbReference type="Proteomes" id="UP000288805"/>
    </source>
</evidence>
<sequence>MLVESIRKIENRGIDIGYKLERNVLICLVALLVGWSISQSQVRIRPVNSTFEVL</sequence>